<proteinExistence type="predicted"/>
<gene>
    <name evidence="2" type="ORF">DAEQUDRAFT_742058</name>
</gene>
<feature type="compositionally biased region" description="Acidic residues" evidence="1">
    <location>
        <begin position="65"/>
        <end position="88"/>
    </location>
</feature>
<evidence type="ECO:0000313" key="3">
    <source>
        <dbReference type="Proteomes" id="UP000076727"/>
    </source>
</evidence>
<evidence type="ECO:0000256" key="1">
    <source>
        <dbReference type="SAM" id="MobiDB-lite"/>
    </source>
</evidence>
<feature type="compositionally biased region" description="Polar residues" evidence="1">
    <location>
        <begin position="133"/>
        <end position="142"/>
    </location>
</feature>
<reference evidence="2 3" key="1">
    <citation type="journal article" date="2016" name="Mol. Biol. Evol.">
        <title>Comparative Genomics of Early-Diverging Mushroom-Forming Fungi Provides Insights into the Origins of Lignocellulose Decay Capabilities.</title>
        <authorList>
            <person name="Nagy L.G."/>
            <person name="Riley R."/>
            <person name="Tritt A."/>
            <person name="Adam C."/>
            <person name="Daum C."/>
            <person name="Floudas D."/>
            <person name="Sun H."/>
            <person name="Yadav J.S."/>
            <person name="Pangilinan J."/>
            <person name="Larsson K.H."/>
            <person name="Matsuura K."/>
            <person name="Barry K."/>
            <person name="Labutti K."/>
            <person name="Kuo R."/>
            <person name="Ohm R.A."/>
            <person name="Bhattacharya S.S."/>
            <person name="Shirouzu T."/>
            <person name="Yoshinaga Y."/>
            <person name="Martin F.M."/>
            <person name="Grigoriev I.V."/>
            <person name="Hibbett D.S."/>
        </authorList>
    </citation>
    <scope>NUCLEOTIDE SEQUENCE [LARGE SCALE GENOMIC DNA]</scope>
    <source>
        <strain evidence="2 3">L-15889</strain>
    </source>
</reference>
<feature type="region of interest" description="Disordered" evidence="1">
    <location>
        <begin position="26"/>
        <end position="156"/>
    </location>
</feature>
<protein>
    <submittedName>
        <fullName evidence="2">Uncharacterized protein</fullName>
    </submittedName>
</protein>
<name>A0A165KJ14_9APHY</name>
<dbReference type="Proteomes" id="UP000076727">
    <property type="component" value="Unassembled WGS sequence"/>
</dbReference>
<dbReference type="EMBL" id="KV429219">
    <property type="protein sequence ID" value="KZT63199.1"/>
    <property type="molecule type" value="Genomic_DNA"/>
</dbReference>
<keyword evidence="3" id="KW-1185">Reference proteome</keyword>
<feature type="compositionally biased region" description="Acidic residues" evidence="1">
    <location>
        <begin position="97"/>
        <end position="107"/>
    </location>
</feature>
<dbReference type="AlphaFoldDB" id="A0A165KJ14"/>
<feature type="compositionally biased region" description="Polar residues" evidence="1">
    <location>
        <begin position="26"/>
        <end position="35"/>
    </location>
</feature>
<evidence type="ECO:0000313" key="2">
    <source>
        <dbReference type="EMBL" id="KZT63199.1"/>
    </source>
</evidence>
<sequence>MGRKSKACQACIQNAAIARLALNPHQLTPVDQSSEQPHHPMLISKSSEPDEDSDGSFDGSACSDTESEYSEDSDIEMDDSSPPEDSDEVNCGTEFCGEQEVDISEGGDLEHIPITQSQSKSERSHQLADLGDTCSSNKQDVCNSKPFKTIDSAEAG</sequence>
<accession>A0A165KJ14</accession>
<organism evidence="2 3">
    <name type="scientific">Daedalea quercina L-15889</name>
    <dbReference type="NCBI Taxonomy" id="1314783"/>
    <lineage>
        <taxon>Eukaryota</taxon>
        <taxon>Fungi</taxon>
        <taxon>Dikarya</taxon>
        <taxon>Basidiomycota</taxon>
        <taxon>Agaricomycotina</taxon>
        <taxon>Agaricomycetes</taxon>
        <taxon>Polyporales</taxon>
        <taxon>Fomitopsis</taxon>
    </lineage>
</organism>